<dbReference type="PANTHER" id="PTHR38468:SF1">
    <property type="entry name" value="SLL0939 PROTEIN"/>
    <property type="match status" value="1"/>
</dbReference>
<keyword evidence="1" id="KW-1133">Transmembrane helix</keyword>
<evidence type="ECO:0000313" key="2">
    <source>
        <dbReference type="EMBL" id="APG59063.1"/>
    </source>
</evidence>
<dbReference type="InterPro" id="IPR012427">
    <property type="entry name" value="DUF1622"/>
</dbReference>
<evidence type="ECO:0000256" key="1">
    <source>
        <dbReference type="SAM" id="Phobius"/>
    </source>
</evidence>
<feature type="transmembrane region" description="Helical" evidence="1">
    <location>
        <begin position="12"/>
        <end position="31"/>
    </location>
</feature>
<dbReference type="KEGG" id="grl:LPB144_00970"/>
<keyword evidence="1" id="KW-0812">Transmembrane</keyword>
<dbReference type="Pfam" id="PF07784">
    <property type="entry name" value="DUF1622"/>
    <property type="match status" value="1"/>
</dbReference>
<organism evidence="2 3">
    <name type="scientific">Christiangramia salexigens</name>
    <dbReference type="NCBI Taxonomy" id="1913577"/>
    <lineage>
        <taxon>Bacteria</taxon>
        <taxon>Pseudomonadati</taxon>
        <taxon>Bacteroidota</taxon>
        <taxon>Flavobacteriia</taxon>
        <taxon>Flavobacteriales</taxon>
        <taxon>Flavobacteriaceae</taxon>
        <taxon>Christiangramia</taxon>
    </lineage>
</organism>
<evidence type="ECO:0000313" key="3">
    <source>
        <dbReference type="Proteomes" id="UP000182510"/>
    </source>
</evidence>
<reference evidence="2 3" key="1">
    <citation type="submission" date="2016-11" db="EMBL/GenBank/DDBJ databases">
        <title>Gramella sp. LPB0144 isolated from marine environment.</title>
        <authorList>
            <person name="Kim E."/>
            <person name="Yi H."/>
        </authorList>
    </citation>
    <scope>NUCLEOTIDE SEQUENCE [LARGE SCALE GENOMIC DNA]</scope>
    <source>
        <strain evidence="2 3">LPB0144</strain>
    </source>
</reference>
<evidence type="ECO:0008006" key="4">
    <source>
        <dbReference type="Google" id="ProtNLM"/>
    </source>
</evidence>
<dbReference type="EMBL" id="CP018153">
    <property type="protein sequence ID" value="APG59063.1"/>
    <property type="molecule type" value="Genomic_DNA"/>
</dbReference>
<keyword evidence="1" id="KW-0472">Membrane</keyword>
<sequence>MERMEAYIDIAAKFLEASGVIAIIAGLLYALGRYFFIRNREHRYSLLRKEIGKAILLGLEILVAADIIATVVTEPSMQKVLTLGIIVLIRTFLSWSIELEIEGRFPWQKDTGK</sequence>
<dbReference type="PANTHER" id="PTHR38468">
    <property type="entry name" value="SLL0939 PROTEIN"/>
    <property type="match status" value="1"/>
</dbReference>
<dbReference type="AlphaFoldDB" id="A0A1L3J1R6"/>
<dbReference type="STRING" id="1913577.LPB144_00970"/>
<proteinExistence type="predicted"/>
<dbReference type="RefSeq" id="WP_072551718.1">
    <property type="nucleotide sequence ID" value="NZ_CP018153.1"/>
</dbReference>
<gene>
    <name evidence="2" type="ORF">LPB144_00970</name>
</gene>
<feature type="transmembrane region" description="Helical" evidence="1">
    <location>
        <begin position="51"/>
        <end position="73"/>
    </location>
</feature>
<dbReference type="Proteomes" id="UP000182510">
    <property type="component" value="Chromosome"/>
</dbReference>
<protein>
    <recommendedName>
        <fullName evidence="4">DUF1622 domain-containing protein</fullName>
    </recommendedName>
</protein>
<accession>A0A1L3J1R6</accession>
<keyword evidence="3" id="KW-1185">Reference proteome</keyword>
<name>A0A1L3J1R6_9FLAO</name>